<keyword evidence="6" id="KW-1185">Reference proteome</keyword>
<dbReference type="GO" id="GO:0005507">
    <property type="term" value="F:copper ion binding"/>
    <property type="evidence" value="ECO:0007669"/>
    <property type="project" value="InterPro"/>
</dbReference>
<dbReference type="eggNOG" id="arCOG03914">
    <property type="taxonomic scope" value="Archaea"/>
</dbReference>
<keyword evidence="2" id="KW-0186">Copper</keyword>
<dbReference type="Gene3D" id="2.60.40.420">
    <property type="entry name" value="Cupredoxins - blue copper proteins"/>
    <property type="match status" value="1"/>
</dbReference>
<evidence type="ECO:0000313" key="6">
    <source>
        <dbReference type="Proteomes" id="UP000011514"/>
    </source>
</evidence>
<evidence type="ECO:0000313" key="5">
    <source>
        <dbReference type="EMBL" id="ELZ36369.1"/>
    </source>
</evidence>
<organism evidence="5 6">
    <name type="scientific">Halorubrum saccharovorum DSM 1137</name>
    <dbReference type="NCBI Taxonomy" id="1227484"/>
    <lineage>
        <taxon>Archaea</taxon>
        <taxon>Methanobacteriati</taxon>
        <taxon>Methanobacteriota</taxon>
        <taxon>Stenosarchaea group</taxon>
        <taxon>Halobacteria</taxon>
        <taxon>Halobacteriales</taxon>
        <taxon>Haloferacaceae</taxon>
        <taxon>Halorubrum</taxon>
    </lineage>
</organism>
<dbReference type="GO" id="GO:0009055">
    <property type="term" value="F:electron transfer activity"/>
    <property type="evidence" value="ECO:0007669"/>
    <property type="project" value="InterPro"/>
</dbReference>
<evidence type="ECO:0000256" key="1">
    <source>
        <dbReference type="ARBA" id="ARBA00022723"/>
    </source>
</evidence>
<evidence type="ECO:0000259" key="4">
    <source>
        <dbReference type="Pfam" id="PF00127"/>
    </source>
</evidence>
<dbReference type="Proteomes" id="UP000011514">
    <property type="component" value="Unassembled WGS sequence"/>
</dbReference>
<dbReference type="OrthoDB" id="6744at2157"/>
<dbReference type="PROSITE" id="PS51257">
    <property type="entry name" value="PROKAR_LIPOPROTEIN"/>
    <property type="match status" value="1"/>
</dbReference>
<gene>
    <name evidence="5" type="ORF">C471_16237</name>
</gene>
<dbReference type="EMBL" id="AOJE01000070">
    <property type="protein sequence ID" value="ELZ36369.1"/>
    <property type="molecule type" value="Genomic_DNA"/>
</dbReference>
<sequence>MVEHTSRRKTLEIAGSVATVTFLAGCSSDSEPSDGDDGSTDDGSTDDGSTDDGSTDDGSTDDGSTDDGSTDDGSTDDGSTDDGSTDDGSTDDGSTDDGSSGDDSNTVDPAEWEDVSTIHLESDGVNWKGVAPEMIADAQNPTIVLFEGNEYEFIYENGDGGRHNLELWNEEQSVVNGYSTELMREQGEQLSFTAEATPEIANYVCNPHSATMIGEVRIE</sequence>
<comment type="caution">
    <text evidence="5">The sequence shown here is derived from an EMBL/GenBank/DDBJ whole genome shotgun (WGS) entry which is preliminary data.</text>
</comment>
<reference evidence="5 6" key="1">
    <citation type="journal article" date="2014" name="PLoS Genet.">
        <title>Phylogenetically driven sequencing of extremely halophilic archaea reveals strategies for static and dynamic osmo-response.</title>
        <authorList>
            <person name="Becker E.A."/>
            <person name="Seitzer P.M."/>
            <person name="Tritt A."/>
            <person name="Larsen D."/>
            <person name="Krusor M."/>
            <person name="Yao A.I."/>
            <person name="Wu D."/>
            <person name="Madern D."/>
            <person name="Eisen J.A."/>
            <person name="Darling A.E."/>
            <person name="Facciotti M.T."/>
        </authorList>
    </citation>
    <scope>NUCLEOTIDE SEQUENCE [LARGE SCALE GENOMIC DNA]</scope>
    <source>
        <strain evidence="5 6">DSM 1137</strain>
    </source>
</reference>
<feature type="domain" description="Blue (type 1) copper" evidence="4">
    <location>
        <begin position="148"/>
        <end position="218"/>
    </location>
</feature>
<dbReference type="InterPro" id="IPR008972">
    <property type="entry name" value="Cupredoxin"/>
</dbReference>
<dbReference type="AlphaFoldDB" id="M0DQD7"/>
<keyword evidence="1" id="KW-0479">Metal-binding</keyword>
<name>M0DQD7_9EURY</name>
<proteinExistence type="predicted"/>
<feature type="region of interest" description="Disordered" evidence="3">
    <location>
        <begin position="24"/>
        <end position="111"/>
    </location>
</feature>
<accession>M0DQD7</accession>
<evidence type="ECO:0000256" key="3">
    <source>
        <dbReference type="SAM" id="MobiDB-lite"/>
    </source>
</evidence>
<dbReference type="InterPro" id="IPR000923">
    <property type="entry name" value="BlueCu_1"/>
</dbReference>
<feature type="compositionally biased region" description="Acidic residues" evidence="3">
    <location>
        <begin position="31"/>
        <end position="95"/>
    </location>
</feature>
<dbReference type="Pfam" id="PF00127">
    <property type="entry name" value="Copper-bind"/>
    <property type="match status" value="1"/>
</dbReference>
<dbReference type="RefSeq" id="WP_004050791.1">
    <property type="nucleotide sequence ID" value="NZ_AOJE01000070.1"/>
</dbReference>
<protein>
    <recommendedName>
        <fullName evidence="4">Blue (type 1) copper domain-containing protein</fullName>
    </recommendedName>
</protein>
<evidence type="ECO:0000256" key="2">
    <source>
        <dbReference type="ARBA" id="ARBA00023008"/>
    </source>
</evidence>
<dbReference type="PATRIC" id="fig|1227484.4.peg.3203"/>